<keyword evidence="3" id="KW-1003">Cell membrane</keyword>
<evidence type="ECO:0000256" key="6">
    <source>
        <dbReference type="ARBA" id="ARBA00023136"/>
    </source>
</evidence>
<evidence type="ECO:0000256" key="1">
    <source>
        <dbReference type="ARBA" id="ARBA00004651"/>
    </source>
</evidence>
<feature type="transmembrane region" description="Helical" evidence="8">
    <location>
        <begin position="789"/>
        <end position="808"/>
    </location>
</feature>
<keyword evidence="6 8" id="KW-0472">Membrane</keyword>
<dbReference type="RefSeq" id="WP_212990811.1">
    <property type="nucleotide sequence ID" value="NZ_BAABEA010000025.1"/>
</dbReference>
<evidence type="ECO:0000256" key="2">
    <source>
        <dbReference type="ARBA" id="ARBA00010157"/>
    </source>
</evidence>
<evidence type="ECO:0000256" key="8">
    <source>
        <dbReference type="SAM" id="Phobius"/>
    </source>
</evidence>
<feature type="transmembrane region" description="Helical" evidence="8">
    <location>
        <begin position="219"/>
        <end position="242"/>
    </location>
</feature>
<protein>
    <submittedName>
        <fullName evidence="10">Membrane protein ActII-3</fullName>
    </submittedName>
</protein>
<feature type="region of interest" description="Disordered" evidence="7">
    <location>
        <begin position="728"/>
        <end position="754"/>
    </location>
</feature>
<dbReference type="Gene3D" id="1.20.1640.10">
    <property type="entry name" value="Multidrug efflux transporter AcrB transmembrane domain"/>
    <property type="match status" value="2"/>
</dbReference>
<organism evidence="10 11">
    <name type="scientific">Actinoplanes auranticolor</name>
    <dbReference type="NCBI Taxonomy" id="47988"/>
    <lineage>
        <taxon>Bacteria</taxon>
        <taxon>Bacillati</taxon>
        <taxon>Actinomycetota</taxon>
        <taxon>Actinomycetes</taxon>
        <taxon>Micromonosporales</taxon>
        <taxon>Micromonosporaceae</taxon>
        <taxon>Actinoplanes</taxon>
    </lineage>
</organism>
<sequence>MTAAARPRRSIVGAYARLVVRLRWFVVVAWAAVAVAGLAVTPGSGGGSGGVEGFVSVDSPAIRTELRSVQTFGFPLLSRVAVVQRDPGGLSALTQTEAIARAAAVTQGQYDDLGPILGAIPVPNTFGAFPGARESGTTVITLLFMPPSVGFNEQTAAARTFVANHYGPQDSVVGVTGTIPARTEQGAVLQGWLTTVEIVTLAVVVFIVAVAFRSLLAPLVALVTAGTAILITISTAGSVAATLGVSVPGELEPLLVALLLGVVTDYVIFYLFGMRRELSAGASRLVAAERATARFTPIVTVAGITVACGTGALLVARSALFQAFGPGMALAVLIGMAVAVTLVPAMLAILGGAVFWPSRPRIAPVVASGATEVASTWWTRLLVRRSTAAGVLLGCVAGLLLMAAPARNLDLGLSFVPSLPSDNSVRQAAVEARTGFSEGIVSPTVLLVEGEGITGQRVNLEKLGALLEQRPGVAGVLGPGDQVLPVELGLVLSRDGNAARYLIVLDDQPLGASAVDTVAGLRADLPVLLRAVGLPGAEANVAGDTAIAEGVVTATMDDLKRITIATLVVNLVLLVVFLGALVAPLYLLAANLLALCATLGLTTWVFQDLLGHDGLTFYVPFAAAVLLVALGSDYNIFSVGQVWHEARRRPLRSAMLVAIPQSTRAVTAAGVTLAASFGLLALVPLSPFRELAFAMAVGILLDAILVRSLLVPALLTLVGPVSGWPGRRLRRSRRDGAPEERAPAAGRTPVPPPSVLGPAPVAVAPLVQAAPLPSRPQTSRCTGRGRERALVRLVVLAGMLTVVSWLWWRRPNRR</sequence>
<evidence type="ECO:0000259" key="9">
    <source>
        <dbReference type="Pfam" id="PF03176"/>
    </source>
</evidence>
<proteinExistence type="inferred from homology"/>
<accession>A0A919SHA2</accession>
<keyword evidence="11" id="KW-1185">Reference proteome</keyword>
<dbReference type="GO" id="GO:0005886">
    <property type="term" value="C:plasma membrane"/>
    <property type="evidence" value="ECO:0007669"/>
    <property type="project" value="UniProtKB-SubCell"/>
</dbReference>
<dbReference type="AlphaFoldDB" id="A0A919SHA2"/>
<comment type="similarity">
    <text evidence="2">Belongs to the resistance-nodulation-cell division (RND) (TC 2.A.6) family. MmpL subfamily.</text>
</comment>
<feature type="domain" description="Membrane transport protein MMPL" evidence="9">
    <location>
        <begin position="148"/>
        <end position="386"/>
    </location>
</feature>
<reference evidence="10" key="1">
    <citation type="submission" date="2021-03" db="EMBL/GenBank/DDBJ databases">
        <title>Whole genome shotgun sequence of Actinoplanes auranticolor NBRC 12245.</title>
        <authorList>
            <person name="Komaki H."/>
            <person name="Tamura T."/>
        </authorList>
    </citation>
    <scope>NUCLEOTIDE SEQUENCE</scope>
    <source>
        <strain evidence="10">NBRC 12245</strain>
    </source>
</reference>
<dbReference type="PANTHER" id="PTHR33406">
    <property type="entry name" value="MEMBRANE PROTEIN MJ1562-RELATED"/>
    <property type="match status" value="1"/>
</dbReference>
<name>A0A919SHA2_9ACTN</name>
<feature type="transmembrane region" description="Helical" evidence="8">
    <location>
        <begin position="192"/>
        <end position="212"/>
    </location>
</feature>
<feature type="transmembrane region" description="Helical" evidence="8">
    <location>
        <begin position="295"/>
        <end position="316"/>
    </location>
</feature>
<dbReference type="PANTHER" id="PTHR33406:SF6">
    <property type="entry name" value="MEMBRANE PROTEIN YDGH-RELATED"/>
    <property type="match status" value="1"/>
</dbReference>
<feature type="transmembrane region" description="Helical" evidence="8">
    <location>
        <begin position="588"/>
        <end position="606"/>
    </location>
</feature>
<feature type="transmembrane region" description="Helical" evidence="8">
    <location>
        <begin position="387"/>
        <end position="406"/>
    </location>
</feature>
<dbReference type="SUPFAM" id="SSF82866">
    <property type="entry name" value="Multidrug efflux transporter AcrB transmembrane domain"/>
    <property type="match status" value="2"/>
</dbReference>
<dbReference type="Pfam" id="PF03176">
    <property type="entry name" value="MMPL"/>
    <property type="match status" value="2"/>
</dbReference>
<feature type="domain" description="Membrane transport protein MMPL" evidence="9">
    <location>
        <begin position="488"/>
        <end position="728"/>
    </location>
</feature>
<evidence type="ECO:0000313" key="11">
    <source>
        <dbReference type="Proteomes" id="UP000681340"/>
    </source>
</evidence>
<evidence type="ECO:0000256" key="4">
    <source>
        <dbReference type="ARBA" id="ARBA00022692"/>
    </source>
</evidence>
<feature type="transmembrane region" description="Helical" evidence="8">
    <location>
        <begin position="254"/>
        <end position="274"/>
    </location>
</feature>
<feature type="transmembrane region" description="Helical" evidence="8">
    <location>
        <begin position="21"/>
        <end position="40"/>
    </location>
</feature>
<evidence type="ECO:0000313" key="10">
    <source>
        <dbReference type="EMBL" id="GIM71926.1"/>
    </source>
</evidence>
<feature type="transmembrane region" description="Helical" evidence="8">
    <location>
        <begin position="691"/>
        <end position="724"/>
    </location>
</feature>
<evidence type="ECO:0000256" key="7">
    <source>
        <dbReference type="SAM" id="MobiDB-lite"/>
    </source>
</evidence>
<comment type="subcellular location">
    <subcellularLocation>
        <location evidence="1">Cell membrane</location>
        <topology evidence="1">Multi-pass membrane protein</topology>
    </subcellularLocation>
</comment>
<feature type="transmembrane region" description="Helical" evidence="8">
    <location>
        <begin position="618"/>
        <end position="644"/>
    </location>
</feature>
<evidence type="ECO:0000256" key="5">
    <source>
        <dbReference type="ARBA" id="ARBA00022989"/>
    </source>
</evidence>
<keyword evidence="4 8" id="KW-0812">Transmembrane</keyword>
<comment type="caution">
    <text evidence="10">The sequence shown here is derived from an EMBL/GenBank/DDBJ whole genome shotgun (WGS) entry which is preliminary data.</text>
</comment>
<dbReference type="Proteomes" id="UP000681340">
    <property type="component" value="Unassembled WGS sequence"/>
</dbReference>
<feature type="transmembrane region" description="Helical" evidence="8">
    <location>
        <begin position="562"/>
        <end position="581"/>
    </location>
</feature>
<gene>
    <name evidence="10" type="primary">actII-3_2</name>
    <name evidence="10" type="ORF">Aau02nite_48410</name>
</gene>
<dbReference type="EMBL" id="BOQL01000038">
    <property type="protein sequence ID" value="GIM71926.1"/>
    <property type="molecule type" value="Genomic_DNA"/>
</dbReference>
<keyword evidence="5 8" id="KW-1133">Transmembrane helix</keyword>
<dbReference type="InterPro" id="IPR004869">
    <property type="entry name" value="MMPL_dom"/>
</dbReference>
<feature type="transmembrane region" description="Helical" evidence="8">
    <location>
        <begin position="665"/>
        <end position="685"/>
    </location>
</feature>
<evidence type="ECO:0000256" key="3">
    <source>
        <dbReference type="ARBA" id="ARBA00022475"/>
    </source>
</evidence>
<dbReference type="InterPro" id="IPR050545">
    <property type="entry name" value="Mycobact_MmpL"/>
</dbReference>
<feature type="transmembrane region" description="Helical" evidence="8">
    <location>
        <begin position="328"/>
        <end position="356"/>
    </location>
</feature>